<evidence type="ECO:0000256" key="2">
    <source>
        <dbReference type="ARBA" id="ARBA00022448"/>
    </source>
</evidence>
<feature type="compositionally biased region" description="Polar residues" evidence="5">
    <location>
        <begin position="259"/>
        <end position="291"/>
    </location>
</feature>
<keyword evidence="4" id="KW-0653">Protein transport</keyword>
<proteinExistence type="predicted"/>
<dbReference type="PANTHER" id="PTHR12894">
    <property type="entry name" value="CNH DOMAIN CONTAINING"/>
    <property type="match status" value="1"/>
</dbReference>
<dbReference type="GO" id="GO:0034058">
    <property type="term" value="P:endosomal vesicle fusion"/>
    <property type="evidence" value="ECO:0007669"/>
    <property type="project" value="TreeGrafter"/>
</dbReference>
<evidence type="ECO:0000256" key="3">
    <source>
        <dbReference type="ARBA" id="ARBA00022490"/>
    </source>
</evidence>
<keyword evidence="3" id="KW-0963">Cytoplasm</keyword>
<dbReference type="PANTHER" id="PTHR12894:SF27">
    <property type="entry name" value="TRANSFORMING GROWTH FACTOR-BETA RECEPTOR-ASSOCIATED PROTEIN 1"/>
    <property type="match status" value="1"/>
</dbReference>
<dbReference type="GeneID" id="66064418"/>
<evidence type="ECO:0000259" key="6">
    <source>
        <dbReference type="PROSITE" id="PS50219"/>
    </source>
</evidence>
<dbReference type="GO" id="GO:0006914">
    <property type="term" value="P:autophagy"/>
    <property type="evidence" value="ECO:0007669"/>
    <property type="project" value="TreeGrafter"/>
</dbReference>
<dbReference type="InterPro" id="IPR001180">
    <property type="entry name" value="CNH_dom"/>
</dbReference>
<accession>A0A8E5HPP9</accession>
<evidence type="ECO:0000313" key="7">
    <source>
        <dbReference type="EMBL" id="QUC19399.1"/>
    </source>
</evidence>
<dbReference type="KEGG" id="uvi:66064418"/>
<dbReference type="InterPro" id="IPR032914">
    <property type="entry name" value="Vam6/VPS39/TRAP1"/>
</dbReference>
<dbReference type="EMBL" id="CP072755">
    <property type="protein sequence ID" value="QUC19399.1"/>
    <property type="molecule type" value="Genomic_DNA"/>
</dbReference>
<name>A0A8E5HPP9_USTVR</name>
<evidence type="ECO:0000256" key="4">
    <source>
        <dbReference type="ARBA" id="ARBA00022927"/>
    </source>
</evidence>
<evidence type="ECO:0000256" key="5">
    <source>
        <dbReference type="SAM" id="MobiDB-lite"/>
    </source>
</evidence>
<keyword evidence="2" id="KW-0813">Transport</keyword>
<feature type="region of interest" description="Disordered" evidence="5">
    <location>
        <begin position="480"/>
        <end position="534"/>
    </location>
</feature>
<dbReference type="AlphaFoldDB" id="A0A8E5HPP9"/>
<dbReference type="GO" id="GO:0005737">
    <property type="term" value="C:cytoplasm"/>
    <property type="evidence" value="ECO:0007669"/>
    <property type="project" value="UniProtKB-SubCell"/>
</dbReference>
<protein>
    <recommendedName>
        <fullName evidence="6">CNH domain-containing protein</fullName>
    </recommendedName>
</protein>
<feature type="region of interest" description="Disordered" evidence="5">
    <location>
        <begin position="231"/>
        <end position="292"/>
    </location>
</feature>
<organism evidence="7 8">
    <name type="scientific">Ustilaginoidea virens</name>
    <name type="common">Rice false smut fungus</name>
    <name type="synonym">Villosiclava virens</name>
    <dbReference type="NCBI Taxonomy" id="1159556"/>
    <lineage>
        <taxon>Eukaryota</taxon>
        <taxon>Fungi</taxon>
        <taxon>Dikarya</taxon>
        <taxon>Ascomycota</taxon>
        <taxon>Pezizomycotina</taxon>
        <taxon>Sordariomycetes</taxon>
        <taxon>Hypocreomycetidae</taxon>
        <taxon>Hypocreales</taxon>
        <taxon>Clavicipitaceae</taxon>
        <taxon>Ustilaginoidea</taxon>
    </lineage>
</organism>
<dbReference type="GO" id="GO:0015031">
    <property type="term" value="P:protein transport"/>
    <property type="evidence" value="ECO:0007669"/>
    <property type="project" value="UniProtKB-KW"/>
</dbReference>
<keyword evidence="8" id="KW-1185">Reference proteome</keyword>
<dbReference type="RefSeq" id="XP_042997072.1">
    <property type="nucleotide sequence ID" value="XM_043141138.1"/>
</dbReference>
<comment type="subcellular location">
    <subcellularLocation>
        <location evidence="1">Cytoplasm</location>
    </subcellularLocation>
</comment>
<evidence type="ECO:0000313" key="8">
    <source>
        <dbReference type="Proteomes" id="UP000027002"/>
    </source>
</evidence>
<dbReference type="OrthoDB" id="5325112at2759"/>
<feature type="compositionally biased region" description="Acidic residues" evidence="5">
    <location>
        <begin position="516"/>
        <end position="525"/>
    </location>
</feature>
<dbReference type="Proteomes" id="UP000027002">
    <property type="component" value="Chromosome 3"/>
</dbReference>
<dbReference type="PROSITE" id="PS50219">
    <property type="entry name" value="CNH"/>
    <property type="match status" value="1"/>
</dbReference>
<sequence>MDPAASSEKQLDHEDGPYILRPLLEAVPLCTDGSAEDVKINCVEYYDGNLYIGTSASEVLHFVQMPPDPGEPSGSPVYIPASRLSPVSLDSFSRPSAAGPGVQEIVLLPQISKACVLCNSTAAFYSLPELSPVSGISVVKNCSWIGGLDLNIRPSSATPKDATILLSLKSKIQIVRLADKVLEAPKVTFAGSVLAVRRDSIACVANSRSYALLDIYRQLTIPLMNISTLETASSEEGGGEAQFGIDPSKETTRLKGHATDTTTSSHSRSQSKNDGMSTALPSTARASTSPPQAIHEPVAVVTDKPLPAAPGDEDTFAANETGHGKPLAYTTLNPHIVSPNAEEFLLVIGTRKADPGVGMFVSLDGEPTRATIQFDKYPEYVAIDGINSGLNAPQMRPDEQDDGHVIATFCKDFGSGPRYGMEIQHLNAGNEVNPEKYWLEAKPAYQERPYGLKTLLGGGHVRLDEIVSKLSQKKFYPFPGYRDPGHLETPTSPPKKSESRTATSTERLPRKKESSDGEDFQDDESQPQGWEAARNREGEEFAGRLANFNARLAVWNGNRIWWALPNPLIIQLDTRLDMACSFGDEMHIDRLRVISVLKLIRGRDARTELDHMTLDYLKQKAGLLLLVDSLSSTRTNQSTRDSELKELEQVLSDSKLDPRVALFLFQGMRDDVIEGSCGIWVYSGIKKVAETIVCRIDSEQSTTFGDIDLCVMHFLRRFLLGWRKMKGFGSVPDEKEVFRTIDACLLIVLLELEQRSSKESADGDMVRSELNDLVDGGVDCFDRAVDILVSYRRLFVLSRLYQSRKMSSDVLLTWKRMLEGEEDSMHEFRDGEQRMREYLKKIGSRALVEEYGVWLANRNPRLGVQVFAEDEGKVPPFEPAKAVATLRSEAPSAVKYYLEHLVFDKGLTSYVHELLEYYLDLVLGDLESSAAHREAVMAGYEAYRALQTPKPTYPHFLTENAPRECDDDDDVWNSRLRLLQLLGGAHVYDTTVIAERVRSLPGELLVPETVILAGLQHRHDEALHLLVHRLGDYDTAVSYCLCGGAGIYAPHGASRRRDAAPEPEQQRRLFQQVLQEFLRIADASDRVEQTCALLERFGEWFRAEDVLRLVPDTWSVDVLAGFLLGALRRLVRERNESAVRKALNGAENLRVSYDLVVGTEQQRGPRKH</sequence>
<evidence type="ECO:0000256" key="1">
    <source>
        <dbReference type="ARBA" id="ARBA00004496"/>
    </source>
</evidence>
<feature type="domain" description="CNH" evidence="6">
    <location>
        <begin position="37"/>
        <end position="427"/>
    </location>
</feature>
<gene>
    <name evidence="7" type="ORF">UV8b_03640</name>
</gene>
<reference evidence="7" key="1">
    <citation type="submission" date="2020-03" db="EMBL/GenBank/DDBJ databases">
        <title>A mixture of massive structural variations and highly conserved coding sequences in Ustilaginoidea virens genome.</title>
        <authorList>
            <person name="Zhang K."/>
            <person name="Zhao Z."/>
            <person name="Zhang Z."/>
            <person name="Li Y."/>
            <person name="Hsiang T."/>
            <person name="Sun W."/>
        </authorList>
    </citation>
    <scope>NUCLEOTIDE SEQUENCE</scope>
    <source>
        <strain evidence="7">UV-8b</strain>
    </source>
</reference>
<dbReference type="GO" id="GO:0016020">
    <property type="term" value="C:membrane"/>
    <property type="evidence" value="ECO:0007669"/>
    <property type="project" value="TreeGrafter"/>
</dbReference>